<evidence type="ECO:0000256" key="1">
    <source>
        <dbReference type="ARBA" id="ARBA00001946"/>
    </source>
</evidence>
<keyword evidence="3" id="KW-0479">Metal-binding</keyword>
<dbReference type="SUPFAM" id="SSF56784">
    <property type="entry name" value="HAD-like"/>
    <property type="match status" value="1"/>
</dbReference>
<evidence type="ECO:0000256" key="4">
    <source>
        <dbReference type="ARBA" id="ARBA00022801"/>
    </source>
</evidence>
<accession>A0ABD5Z1F0</accession>
<sequence length="223" mass="23333">MPTDIAVYFGLDGTLVHPDRPFEDVVRTAFERCDYAADDVTVEAYCRALGDLVDDCEDAPYARAVEAVGLDVDPELFDAAIHVVEPGFTEADPDATALLSELARFPVGVLTHGEGRMQRAKLDACGLTSHFDAVVVSGEVGAGRPDPELYALAEERLPAAGHALVAHDLQRDVHPAVEYGWTGVHLGAGATGAGGVDEVGDSGAVIAAESLTAVPGVLDVVDR</sequence>
<dbReference type="EMBL" id="JBHTAR010000011">
    <property type="protein sequence ID" value="MFC7199009.1"/>
    <property type="molecule type" value="Genomic_DNA"/>
</dbReference>
<dbReference type="InterPro" id="IPR051400">
    <property type="entry name" value="HAD-like_hydrolase"/>
</dbReference>
<dbReference type="GO" id="GO:0044281">
    <property type="term" value="P:small molecule metabolic process"/>
    <property type="evidence" value="ECO:0007669"/>
    <property type="project" value="UniProtKB-ARBA"/>
</dbReference>
<dbReference type="InterPro" id="IPR023214">
    <property type="entry name" value="HAD_sf"/>
</dbReference>
<dbReference type="GO" id="GO:0046872">
    <property type="term" value="F:metal ion binding"/>
    <property type="evidence" value="ECO:0007669"/>
    <property type="project" value="UniProtKB-KW"/>
</dbReference>
<organism evidence="6 7">
    <name type="scientific">Halospeciosus flavus</name>
    <dbReference type="NCBI Taxonomy" id="3032283"/>
    <lineage>
        <taxon>Archaea</taxon>
        <taxon>Methanobacteriati</taxon>
        <taxon>Methanobacteriota</taxon>
        <taxon>Stenosarchaea group</taxon>
        <taxon>Halobacteria</taxon>
        <taxon>Halobacteriales</taxon>
        <taxon>Halobacteriaceae</taxon>
        <taxon>Halospeciosus</taxon>
    </lineage>
</organism>
<evidence type="ECO:0000256" key="5">
    <source>
        <dbReference type="ARBA" id="ARBA00022842"/>
    </source>
</evidence>
<dbReference type="InterPro" id="IPR036412">
    <property type="entry name" value="HAD-like_sf"/>
</dbReference>
<comment type="caution">
    <text evidence="6">The sequence shown here is derived from an EMBL/GenBank/DDBJ whole genome shotgun (WGS) entry which is preliminary data.</text>
</comment>
<keyword evidence="5" id="KW-0460">Magnesium</keyword>
<dbReference type="PANTHER" id="PTHR46470:SF2">
    <property type="entry name" value="GLYCERALDEHYDE 3-PHOSPHATE PHOSPHATASE"/>
    <property type="match status" value="1"/>
</dbReference>
<evidence type="ECO:0000313" key="6">
    <source>
        <dbReference type="EMBL" id="MFC7199009.1"/>
    </source>
</evidence>
<dbReference type="Gene3D" id="3.40.50.1000">
    <property type="entry name" value="HAD superfamily/HAD-like"/>
    <property type="match status" value="1"/>
</dbReference>
<name>A0ABD5Z1F0_9EURY</name>
<evidence type="ECO:0000313" key="7">
    <source>
        <dbReference type="Proteomes" id="UP001596447"/>
    </source>
</evidence>
<dbReference type="NCBIfam" id="TIGR01549">
    <property type="entry name" value="HAD-SF-IA-v1"/>
    <property type="match status" value="1"/>
</dbReference>
<dbReference type="GO" id="GO:0016787">
    <property type="term" value="F:hydrolase activity"/>
    <property type="evidence" value="ECO:0007669"/>
    <property type="project" value="UniProtKB-KW"/>
</dbReference>
<dbReference type="PANTHER" id="PTHR46470">
    <property type="entry name" value="N-ACYLNEURAMINATE-9-PHOSPHATASE"/>
    <property type="match status" value="1"/>
</dbReference>
<dbReference type="EC" id="3.1.3.-" evidence="6"/>
<comment type="similarity">
    <text evidence="2">Belongs to the HAD-like hydrolase superfamily.</text>
</comment>
<dbReference type="AlphaFoldDB" id="A0ABD5Z1F0"/>
<reference evidence="6 7" key="1">
    <citation type="journal article" date="2019" name="Int. J. Syst. Evol. Microbiol.">
        <title>The Global Catalogue of Microorganisms (GCM) 10K type strain sequencing project: providing services to taxonomists for standard genome sequencing and annotation.</title>
        <authorList>
            <consortium name="The Broad Institute Genomics Platform"/>
            <consortium name="The Broad Institute Genome Sequencing Center for Infectious Disease"/>
            <person name="Wu L."/>
            <person name="Ma J."/>
        </authorList>
    </citation>
    <scope>NUCLEOTIDE SEQUENCE [LARGE SCALE GENOMIC DNA]</scope>
    <source>
        <strain evidence="6 7">XZGYJ-43</strain>
    </source>
</reference>
<evidence type="ECO:0000256" key="2">
    <source>
        <dbReference type="ARBA" id="ARBA00007958"/>
    </source>
</evidence>
<gene>
    <name evidence="6" type="ORF">ACFQJ9_06200</name>
</gene>
<dbReference type="RefSeq" id="WP_279528959.1">
    <property type="nucleotide sequence ID" value="NZ_CP122312.1"/>
</dbReference>
<comment type="cofactor">
    <cofactor evidence="1">
        <name>Mg(2+)</name>
        <dbReference type="ChEBI" id="CHEBI:18420"/>
    </cofactor>
</comment>
<dbReference type="Pfam" id="PF00702">
    <property type="entry name" value="Hydrolase"/>
    <property type="match status" value="1"/>
</dbReference>
<keyword evidence="4 6" id="KW-0378">Hydrolase</keyword>
<dbReference type="Proteomes" id="UP001596447">
    <property type="component" value="Unassembled WGS sequence"/>
</dbReference>
<protein>
    <submittedName>
        <fullName evidence="6">HAD family hydrolase</fullName>
        <ecNumber evidence="6">3.1.3.-</ecNumber>
    </submittedName>
</protein>
<evidence type="ECO:0000256" key="3">
    <source>
        <dbReference type="ARBA" id="ARBA00022723"/>
    </source>
</evidence>
<proteinExistence type="inferred from homology"/>
<keyword evidence="7" id="KW-1185">Reference proteome</keyword>
<dbReference type="InterPro" id="IPR006439">
    <property type="entry name" value="HAD-SF_hydro_IA"/>
</dbReference>